<dbReference type="InterPro" id="IPR058240">
    <property type="entry name" value="rSAM_sf"/>
</dbReference>
<evidence type="ECO:0000256" key="6">
    <source>
        <dbReference type="ARBA" id="ARBA00022723"/>
    </source>
</evidence>
<dbReference type="Pfam" id="PF04055">
    <property type="entry name" value="Radical_SAM"/>
    <property type="match status" value="1"/>
</dbReference>
<evidence type="ECO:0000259" key="14">
    <source>
        <dbReference type="PROSITE" id="PS51918"/>
    </source>
</evidence>
<proteinExistence type="predicted"/>
<feature type="domain" description="Radical SAM core" evidence="14">
    <location>
        <begin position="130"/>
        <end position="354"/>
    </location>
</feature>
<dbReference type="PANTHER" id="PTHR43020">
    <property type="entry name" value="CDK5 REGULATORY SUBUNIT-ASSOCIATED PROTEIN 1"/>
    <property type="match status" value="1"/>
</dbReference>
<keyword evidence="7" id="KW-0408">Iron</keyword>
<dbReference type="EC" id="2.8.4.3" evidence="9"/>
<dbReference type="CDD" id="cd01335">
    <property type="entry name" value="Radical_SAM"/>
    <property type="match status" value="1"/>
</dbReference>
<dbReference type="GO" id="GO:0046872">
    <property type="term" value="F:metal ion binding"/>
    <property type="evidence" value="ECO:0007669"/>
    <property type="project" value="UniProtKB-KW"/>
</dbReference>
<organism evidence="15 16">
    <name type="scientific">Candidatus Staskawiczbacteria bacterium CG10_big_fil_rev_8_21_14_0_10_38_10</name>
    <dbReference type="NCBI Taxonomy" id="1974891"/>
    <lineage>
        <taxon>Bacteria</taxon>
        <taxon>Candidatus Staskawicziibacteriota</taxon>
    </lineage>
</organism>
<evidence type="ECO:0000256" key="4">
    <source>
        <dbReference type="ARBA" id="ARBA00022679"/>
    </source>
</evidence>
<dbReference type="AlphaFoldDB" id="A0A2H9T0Y2"/>
<dbReference type="InterPro" id="IPR038135">
    <property type="entry name" value="Methylthiotransferase_N_sf"/>
</dbReference>
<evidence type="ECO:0000256" key="11">
    <source>
        <dbReference type="ARBA" id="ARBA00080698"/>
    </source>
</evidence>
<feature type="domain" description="MTTase N-terminal" evidence="13">
    <location>
        <begin position="1"/>
        <end position="115"/>
    </location>
</feature>
<dbReference type="InterPro" id="IPR023404">
    <property type="entry name" value="rSAM_horseshoe"/>
</dbReference>
<keyword evidence="4 15" id="KW-0808">Transferase</keyword>
<dbReference type="SFLD" id="SFLDG01061">
    <property type="entry name" value="methylthiotransferase"/>
    <property type="match status" value="1"/>
</dbReference>
<dbReference type="GO" id="GO:0051539">
    <property type="term" value="F:4 iron, 4 sulfur cluster binding"/>
    <property type="evidence" value="ECO:0007669"/>
    <property type="project" value="UniProtKB-KW"/>
</dbReference>
<dbReference type="PROSITE" id="PS51918">
    <property type="entry name" value="RADICAL_SAM"/>
    <property type="match status" value="1"/>
</dbReference>
<reference evidence="16" key="1">
    <citation type="submission" date="2017-09" db="EMBL/GenBank/DDBJ databases">
        <title>Depth-based differentiation of microbial function through sediment-hosted aquifers and enrichment of novel symbionts in the deep terrestrial subsurface.</title>
        <authorList>
            <person name="Probst A.J."/>
            <person name="Ladd B."/>
            <person name="Jarett J.K."/>
            <person name="Geller-Mcgrath D.E."/>
            <person name="Sieber C.M.K."/>
            <person name="Emerson J.B."/>
            <person name="Anantharaman K."/>
            <person name="Thomas B.C."/>
            <person name="Malmstrom R."/>
            <person name="Stieglmeier M."/>
            <person name="Klingl A."/>
            <person name="Woyke T."/>
            <person name="Ryan C.M."/>
            <person name="Banfield J.F."/>
        </authorList>
    </citation>
    <scope>NUCLEOTIDE SEQUENCE [LARGE SCALE GENOMIC DNA]</scope>
</reference>
<evidence type="ECO:0000313" key="15">
    <source>
        <dbReference type="EMBL" id="PJE69396.1"/>
    </source>
</evidence>
<comment type="caution">
    <text evidence="15">The sequence shown here is derived from an EMBL/GenBank/DDBJ whole genome shotgun (WGS) entry which is preliminary data.</text>
</comment>
<dbReference type="InterPro" id="IPR005839">
    <property type="entry name" value="Methylthiotransferase"/>
</dbReference>
<evidence type="ECO:0000256" key="7">
    <source>
        <dbReference type="ARBA" id="ARBA00023004"/>
    </source>
</evidence>
<dbReference type="SFLD" id="SFLDS00029">
    <property type="entry name" value="Radical_SAM"/>
    <property type="match status" value="1"/>
</dbReference>
<dbReference type="GO" id="GO:0005829">
    <property type="term" value="C:cytosol"/>
    <property type="evidence" value="ECO:0007669"/>
    <property type="project" value="TreeGrafter"/>
</dbReference>
<evidence type="ECO:0000256" key="2">
    <source>
        <dbReference type="ARBA" id="ARBA00003234"/>
    </source>
</evidence>
<dbReference type="InterPro" id="IPR007197">
    <property type="entry name" value="rSAM"/>
</dbReference>
<evidence type="ECO:0000256" key="8">
    <source>
        <dbReference type="ARBA" id="ARBA00023014"/>
    </source>
</evidence>
<dbReference type="FunFam" id="3.40.50.12160:FF:000003">
    <property type="entry name" value="CDK5 regulatory subunit-associated protein 1"/>
    <property type="match status" value="1"/>
</dbReference>
<keyword evidence="6" id="KW-0479">Metal-binding</keyword>
<protein>
    <recommendedName>
        <fullName evidence="10">tRNA-2-methylthio-N(6)-dimethylallyladenosine synthase</fullName>
        <ecNumber evidence="9">2.8.4.3</ecNumber>
    </recommendedName>
    <alternativeName>
        <fullName evidence="12">(Dimethylallyl)adenosine tRNA methylthiotransferase MiaB</fullName>
    </alternativeName>
    <alternativeName>
        <fullName evidence="11">tRNA-i(6)A37 methylthiotransferase</fullName>
    </alternativeName>
</protein>
<keyword evidence="8" id="KW-0411">Iron-sulfur</keyword>
<dbReference type="InterPro" id="IPR006638">
    <property type="entry name" value="Elp3/MiaA/NifB-like_rSAM"/>
</dbReference>
<dbReference type="Gene3D" id="3.80.30.20">
    <property type="entry name" value="tm_1862 like domain"/>
    <property type="match status" value="1"/>
</dbReference>
<dbReference type="Gene3D" id="3.40.50.12160">
    <property type="entry name" value="Methylthiotransferase, N-terminal domain"/>
    <property type="match status" value="1"/>
</dbReference>
<evidence type="ECO:0000256" key="1">
    <source>
        <dbReference type="ARBA" id="ARBA00001966"/>
    </source>
</evidence>
<dbReference type="SFLD" id="SFLDG01082">
    <property type="entry name" value="B12-binding_domain_containing"/>
    <property type="match status" value="1"/>
</dbReference>
<evidence type="ECO:0000256" key="3">
    <source>
        <dbReference type="ARBA" id="ARBA00022485"/>
    </source>
</evidence>
<evidence type="ECO:0000313" key="16">
    <source>
        <dbReference type="Proteomes" id="UP000236946"/>
    </source>
</evidence>
<dbReference type="InterPro" id="IPR013848">
    <property type="entry name" value="Methylthiotransferase_N"/>
</dbReference>
<evidence type="ECO:0000259" key="13">
    <source>
        <dbReference type="PROSITE" id="PS51449"/>
    </source>
</evidence>
<evidence type="ECO:0000256" key="5">
    <source>
        <dbReference type="ARBA" id="ARBA00022691"/>
    </source>
</evidence>
<dbReference type="FunFam" id="3.80.30.20:FF:000001">
    <property type="entry name" value="tRNA-2-methylthio-N(6)-dimethylallyladenosine synthase 2"/>
    <property type="match status" value="1"/>
</dbReference>
<dbReference type="SMART" id="SM00729">
    <property type="entry name" value="Elp3"/>
    <property type="match status" value="1"/>
</dbReference>
<dbReference type="Pfam" id="PF00919">
    <property type="entry name" value="UPF0004"/>
    <property type="match status" value="1"/>
</dbReference>
<gene>
    <name evidence="15" type="ORF">COU98_02265</name>
</gene>
<dbReference type="SUPFAM" id="SSF102114">
    <property type="entry name" value="Radical SAM enzymes"/>
    <property type="match status" value="1"/>
</dbReference>
<dbReference type="PANTHER" id="PTHR43020:SF2">
    <property type="entry name" value="MITOCHONDRIAL TRNA METHYLTHIOTRANSFERASE CDK5RAP1"/>
    <property type="match status" value="1"/>
</dbReference>
<dbReference type="PROSITE" id="PS51449">
    <property type="entry name" value="MTTASE_N"/>
    <property type="match status" value="1"/>
</dbReference>
<keyword evidence="5" id="KW-0949">S-adenosyl-L-methionine</keyword>
<evidence type="ECO:0000256" key="9">
    <source>
        <dbReference type="ARBA" id="ARBA00033765"/>
    </source>
</evidence>
<dbReference type="NCBIfam" id="TIGR00089">
    <property type="entry name" value="MiaB/RimO family radical SAM methylthiotransferase"/>
    <property type="match status" value="1"/>
</dbReference>
<accession>A0A2H9T0Y2</accession>
<evidence type="ECO:0000256" key="12">
    <source>
        <dbReference type="ARBA" id="ARBA00081141"/>
    </source>
</evidence>
<comment type="cofactor">
    <cofactor evidence="1">
        <name>[4Fe-4S] cluster</name>
        <dbReference type="ChEBI" id="CHEBI:49883"/>
    </cofactor>
</comment>
<comment type="function">
    <text evidence="2">Catalyzes the methylthiolation of N6-(dimethylallyl)adenosine (i(6)A), leading to the formation of 2-methylthio-N6-(dimethylallyl)adenosine (ms(2)i(6)A) at position 37 in tRNAs that read codons beginning with uridine.</text>
</comment>
<dbReference type="GO" id="GO:0035597">
    <property type="term" value="F:tRNA-2-methylthio-N(6)-dimethylallyladenosine(37) synthase activity"/>
    <property type="evidence" value="ECO:0007669"/>
    <property type="project" value="UniProtKB-EC"/>
</dbReference>
<dbReference type="EMBL" id="PFEN01000044">
    <property type="protein sequence ID" value="PJE69396.1"/>
    <property type="molecule type" value="Genomic_DNA"/>
</dbReference>
<sequence length="354" mass="41103">MKYLIYTFGCQMNKSDSERIAAVLEKIGYQKTLDINRADLIVINMCSVRQSAVDRVFGLSEKIKELRDRKNKKLRVILTGCVLRPDAKMFKKRFDFVLNIKDLAKWPKFLNSSKTYNKKVKNYFEIQPKSSNKFSALIPVSSGCNNFCSYCVVPYTRDRLICRSHTEVINDAKKSIKNGFREIWLLGQNVNDYHSPTNPSVDFAKLLKMVDNILGVFKIFFISPHPKNFSDELIDALSRCKKFGKRLNLPVQSGDDTILKRMNRPYTVSQYKKLVKKIRTKIPDINLSTDVIVGFPGETKKQFNNTVKLFKEIKFNIAYIAKYSPRSGTPAYQMKDNITIKEKKRREKILRQLF</sequence>
<evidence type="ECO:0000256" key="10">
    <source>
        <dbReference type="ARBA" id="ARBA00068570"/>
    </source>
</evidence>
<name>A0A2H9T0Y2_9BACT</name>
<dbReference type="Proteomes" id="UP000236946">
    <property type="component" value="Unassembled WGS sequence"/>
</dbReference>
<keyword evidence="3" id="KW-0004">4Fe-4S</keyword>